<organism evidence="1 2">
    <name type="scientific">Aegilops tauschii subsp. strangulata</name>
    <name type="common">Goatgrass</name>
    <dbReference type="NCBI Taxonomy" id="200361"/>
    <lineage>
        <taxon>Eukaryota</taxon>
        <taxon>Viridiplantae</taxon>
        <taxon>Streptophyta</taxon>
        <taxon>Embryophyta</taxon>
        <taxon>Tracheophyta</taxon>
        <taxon>Spermatophyta</taxon>
        <taxon>Magnoliopsida</taxon>
        <taxon>Liliopsida</taxon>
        <taxon>Poales</taxon>
        <taxon>Poaceae</taxon>
        <taxon>BOP clade</taxon>
        <taxon>Pooideae</taxon>
        <taxon>Triticodae</taxon>
        <taxon>Triticeae</taxon>
        <taxon>Triticinae</taxon>
        <taxon>Aegilops</taxon>
    </lineage>
</organism>
<dbReference type="RefSeq" id="XP_073358514.1">
    <property type="nucleotide sequence ID" value="XM_073502413.1"/>
</dbReference>
<dbReference type="Gramene" id="AET6Gv20817300.9">
    <property type="protein sequence ID" value="AET6Gv20817300.9"/>
    <property type="gene ID" value="AET6Gv20817300"/>
</dbReference>
<dbReference type="EnsemblPlants" id="AET6Gv20817300.12">
    <property type="protein sequence ID" value="AET6Gv20817300.12"/>
    <property type="gene ID" value="AET6Gv20817300"/>
</dbReference>
<dbReference type="GO" id="GO:0000149">
    <property type="term" value="F:SNARE binding"/>
    <property type="evidence" value="ECO:0007669"/>
    <property type="project" value="TreeGrafter"/>
</dbReference>
<dbReference type="EnsemblPlants" id="AET6Gv20817300.9">
    <property type="protein sequence ID" value="AET6Gv20817300.9"/>
    <property type="gene ID" value="AET6Gv20817300"/>
</dbReference>
<reference evidence="2" key="2">
    <citation type="journal article" date="2017" name="Nat. Plants">
        <title>The Aegilops tauschii genome reveals multiple impacts of transposons.</title>
        <authorList>
            <person name="Zhao G."/>
            <person name="Zou C."/>
            <person name="Li K."/>
            <person name="Wang K."/>
            <person name="Li T."/>
            <person name="Gao L."/>
            <person name="Zhang X."/>
            <person name="Wang H."/>
            <person name="Yang Z."/>
            <person name="Liu X."/>
            <person name="Jiang W."/>
            <person name="Mao L."/>
            <person name="Kong X."/>
            <person name="Jiao Y."/>
            <person name="Jia J."/>
        </authorList>
    </citation>
    <scope>NUCLEOTIDE SEQUENCE [LARGE SCALE GENOMIC DNA]</scope>
    <source>
        <strain evidence="2">cv. AL8/78</strain>
    </source>
</reference>
<dbReference type="AlphaFoldDB" id="A0A453PR13"/>
<dbReference type="EnsemblPlants" id="AET6Gv20817300.2">
    <property type="protein sequence ID" value="AET6Gv20817300.2"/>
    <property type="gene ID" value="AET6Gv20817300"/>
</dbReference>
<dbReference type="GO" id="GO:0006890">
    <property type="term" value="P:retrograde vesicle-mediated transport, Golgi to endoplasmic reticulum"/>
    <property type="evidence" value="ECO:0007669"/>
    <property type="project" value="TreeGrafter"/>
</dbReference>
<dbReference type="Gramene" id="AET6Gv20817300.2">
    <property type="protein sequence ID" value="AET6Gv20817300.2"/>
    <property type="gene ID" value="AET6Gv20817300"/>
</dbReference>
<dbReference type="GeneID" id="109744194"/>
<evidence type="ECO:0000313" key="1">
    <source>
        <dbReference type="EnsemblPlants" id="AET6Gv20817300.12"/>
    </source>
</evidence>
<keyword evidence="2" id="KW-1185">Reference proteome</keyword>
<protein>
    <submittedName>
        <fullName evidence="1">Uncharacterized protein</fullName>
    </submittedName>
</protein>
<dbReference type="PANTHER" id="PTHR15922">
    <property type="entry name" value="NEUROBLASTOMA-AMPLIFIED SEQUENCE"/>
    <property type="match status" value="1"/>
</dbReference>
<reference evidence="1" key="3">
    <citation type="journal article" date="2017" name="Nature">
        <title>Genome sequence of the progenitor of the wheat D genome Aegilops tauschii.</title>
        <authorList>
            <person name="Luo M.C."/>
            <person name="Gu Y.Q."/>
            <person name="Puiu D."/>
            <person name="Wang H."/>
            <person name="Twardziok S.O."/>
            <person name="Deal K.R."/>
            <person name="Huo N."/>
            <person name="Zhu T."/>
            <person name="Wang L."/>
            <person name="Wang Y."/>
            <person name="McGuire P.E."/>
            <person name="Liu S."/>
            <person name="Long H."/>
            <person name="Ramasamy R.K."/>
            <person name="Rodriguez J.C."/>
            <person name="Van S.L."/>
            <person name="Yuan L."/>
            <person name="Wang Z."/>
            <person name="Xia Z."/>
            <person name="Xiao L."/>
            <person name="Anderson O.D."/>
            <person name="Ouyang S."/>
            <person name="Liang Y."/>
            <person name="Zimin A.V."/>
            <person name="Pertea G."/>
            <person name="Qi P."/>
            <person name="Bennetzen J.L."/>
            <person name="Dai X."/>
            <person name="Dawson M.W."/>
            <person name="Muller H.G."/>
            <person name="Kugler K."/>
            <person name="Rivarola-Duarte L."/>
            <person name="Spannagl M."/>
            <person name="Mayer K.F.X."/>
            <person name="Lu F.H."/>
            <person name="Bevan M.W."/>
            <person name="Leroy P."/>
            <person name="Li P."/>
            <person name="You F.M."/>
            <person name="Sun Q."/>
            <person name="Liu Z."/>
            <person name="Lyons E."/>
            <person name="Wicker T."/>
            <person name="Salzberg S.L."/>
            <person name="Devos K.M."/>
            <person name="Dvorak J."/>
        </authorList>
    </citation>
    <scope>NUCLEOTIDE SEQUENCE [LARGE SCALE GENOMIC DNA]</scope>
    <source>
        <strain evidence="1">cv. AL8/78</strain>
    </source>
</reference>
<proteinExistence type="predicted"/>
<dbReference type="GO" id="GO:0070939">
    <property type="term" value="C:Dsl1/NZR complex"/>
    <property type="evidence" value="ECO:0007669"/>
    <property type="project" value="TreeGrafter"/>
</dbReference>
<dbReference type="RefSeq" id="XP_073358513.1">
    <property type="nucleotide sequence ID" value="XM_073502412.1"/>
</dbReference>
<dbReference type="Gramene" id="AET6Gv20817300.12">
    <property type="protein sequence ID" value="AET6Gv20817300.12"/>
    <property type="gene ID" value="AET6Gv20817300"/>
</dbReference>
<dbReference type="PANTHER" id="PTHR15922:SF2">
    <property type="entry name" value="NBAS SUBUNIT OF NRZ TETHERING COMPLEX"/>
    <property type="match status" value="1"/>
</dbReference>
<accession>A0A453PR13</accession>
<dbReference type="Proteomes" id="UP000015105">
    <property type="component" value="Chromosome 6D"/>
</dbReference>
<evidence type="ECO:0000313" key="2">
    <source>
        <dbReference type="Proteomes" id="UP000015105"/>
    </source>
</evidence>
<name>A0A453PR13_AEGTS</name>
<dbReference type="STRING" id="200361.A0A453PR13"/>
<reference evidence="1" key="4">
    <citation type="submission" date="2019-03" db="UniProtKB">
        <authorList>
            <consortium name="EnsemblPlants"/>
        </authorList>
    </citation>
    <scope>IDENTIFICATION</scope>
</reference>
<reference evidence="2" key="1">
    <citation type="journal article" date="2014" name="Science">
        <title>Ancient hybridizations among the ancestral genomes of bread wheat.</title>
        <authorList>
            <consortium name="International Wheat Genome Sequencing Consortium,"/>
            <person name="Marcussen T."/>
            <person name="Sandve S.R."/>
            <person name="Heier L."/>
            <person name="Spannagl M."/>
            <person name="Pfeifer M."/>
            <person name="Jakobsen K.S."/>
            <person name="Wulff B.B."/>
            <person name="Steuernagel B."/>
            <person name="Mayer K.F."/>
            <person name="Olsen O.A."/>
        </authorList>
    </citation>
    <scope>NUCLEOTIDE SEQUENCE [LARGE SCALE GENOMIC DNA]</scope>
    <source>
        <strain evidence="2">cv. AL8/78</strain>
    </source>
</reference>
<sequence>MGAEVDALYEIGRHATGSHEIPCERDETARASGGSSGEGGGVLSYLSFQGVSKLRERWSRYNTLGGSKRRKRENAASLFVSRNAEYVAVAVGNRIYILRKSDGYESPCGIYTNCYKFSEPDNSGDGSAWDSRIIRLRLLWYNDLLETFLGIIMGRYKAN</sequence>
<reference evidence="1" key="5">
    <citation type="journal article" date="2021" name="G3 (Bethesda)">
        <title>Aegilops tauschii genome assembly Aet v5.0 features greater sequence contiguity and improved annotation.</title>
        <authorList>
            <person name="Wang L."/>
            <person name="Zhu T."/>
            <person name="Rodriguez J.C."/>
            <person name="Deal K.R."/>
            <person name="Dubcovsky J."/>
            <person name="McGuire P.E."/>
            <person name="Lux T."/>
            <person name="Spannagl M."/>
            <person name="Mayer K.F.X."/>
            <person name="Baldrich P."/>
            <person name="Meyers B.C."/>
            <person name="Huo N."/>
            <person name="Gu Y.Q."/>
            <person name="Zhou H."/>
            <person name="Devos K.M."/>
            <person name="Bennetzen J.L."/>
            <person name="Unver T."/>
            <person name="Budak H."/>
            <person name="Gulick P.J."/>
            <person name="Galiba G."/>
            <person name="Kalapos B."/>
            <person name="Nelson D.R."/>
            <person name="Li P."/>
            <person name="You F.M."/>
            <person name="Luo M.C."/>
            <person name="Dvorak J."/>
        </authorList>
    </citation>
    <scope>NUCLEOTIDE SEQUENCE [LARGE SCALE GENOMIC DNA]</scope>
    <source>
        <strain evidence="1">cv. AL8/78</strain>
    </source>
</reference>